<keyword evidence="2" id="KW-1185">Reference proteome</keyword>
<dbReference type="Proteomes" id="UP000186894">
    <property type="component" value="Unassembled WGS sequence"/>
</dbReference>
<organism evidence="1 2">
    <name type="scientific">Rhizobium oryziradicis</name>
    <dbReference type="NCBI Taxonomy" id="1867956"/>
    <lineage>
        <taxon>Bacteria</taxon>
        <taxon>Pseudomonadati</taxon>
        <taxon>Pseudomonadota</taxon>
        <taxon>Alphaproteobacteria</taxon>
        <taxon>Hyphomicrobiales</taxon>
        <taxon>Rhizobiaceae</taxon>
        <taxon>Rhizobium/Agrobacterium group</taxon>
        <taxon>Rhizobium</taxon>
    </lineage>
</organism>
<dbReference type="RefSeq" id="WP_075639637.1">
    <property type="nucleotide sequence ID" value="NZ_MKIM01000027.1"/>
</dbReference>
<name>A0A1Q8ZPW4_9HYPH</name>
<accession>A0A1Q8ZPW4</accession>
<dbReference type="STRING" id="1867956.BJF95_06075"/>
<dbReference type="AlphaFoldDB" id="A0A1Q8ZPW4"/>
<reference evidence="1 2" key="1">
    <citation type="submission" date="2016-09" db="EMBL/GenBank/DDBJ databases">
        <title>Rhizobium oryziradicis sp. nov., isolated from the root of rice.</title>
        <authorList>
            <person name="Zhao J."/>
            <person name="Zhang X."/>
        </authorList>
    </citation>
    <scope>NUCLEOTIDE SEQUENCE [LARGE SCALE GENOMIC DNA]</scope>
    <source>
        <strain evidence="1 2">N19</strain>
    </source>
</reference>
<sequence>MSESESQEQEDMFDPQANAKKMANTIMTVIEGHDSDDVINALSSILGLIVFHATPHERAAREVAINVSAQINFIAQDLHVRGVPKAGA</sequence>
<comment type="caution">
    <text evidence="1">The sequence shown here is derived from an EMBL/GenBank/DDBJ whole genome shotgun (WGS) entry which is preliminary data.</text>
</comment>
<evidence type="ECO:0000313" key="2">
    <source>
        <dbReference type="Proteomes" id="UP000186894"/>
    </source>
</evidence>
<gene>
    <name evidence="1" type="ORF">BJF95_06075</name>
</gene>
<evidence type="ECO:0000313" key="1">
    <source>
        <dbReference type="EMBL" id="OLP44129.1"/>
    </source>
</evidence>
<protein>
    <submittedName>
        <fullName evidence="1">Uncharacterized protein</fullName>
    </submittedName>
</protein>
<dbReference type="EMBL" id="MKIM01000027">
    <property type="protein sequence ID" value="OLP44129.1"/>
    <property type="molecule type" value="Genomic_DNA"/>
</dbReference>
<proteinExistence type="predicted"/>